<comment type="caution">
    <text evidence="1">The sequence shown here is derived from an EMBL/GenBank/DDBJ whole genome shotgun (WGS) entry which is preliminary data.</text>
</comment>
<organism evidence="1 2">
    <name type="scientific">Trichonephila clavipes</name>
    <name type="common">Golden silk orbweaver</name>
    <name type="synonym">Nephila clavipes</name>
    <dbReference type="NCBI Taxonomy" id="2585209"/>
    <lineage>
        <taxon>Eukaryota</taxon>
        <taxon>Metazoa</taxon>
        <taxon>Ecdysozoa</taxon>
        <taxon>Arthropoda</taxon>
        <taxon>Chelicerata</taxon>
        <taxon>Arachnida</taxon>
        <taxon>Araneae</taxon>
        <taxon>Araneomorphae</taxon>
        <taxon>Entelegynae</taxon>
        <taxon>Araneoidea</taxon>
        <taxon>Nephilidae</taxon>
        <taxon>Trichonephila</taxon>
    </lineage>
</organism>
<gene>
    <name evidence="1" type="ORF">TNCV_2140591</name>
</gene>
<dbReference type="AlphaFoldDB" id="A0A8X6VC26"/>
<protein>
    <submittedName>
        <fullName evidence="1">Uncharacterized protein</fullName>
    </submittedName>
</protein>
<name>A0A8X6VC26_TRICX</name>
<proteinExistence type="predicted"/>
<accession>A0A8X6VC26</accession>
<evidence type="ECO:0000313" key="1">
    <source>
        <dbReference type="EMBL" id="GFY00665.1"/>
    </source>
</evidence>
<dbReference type="EMBL" id="BMAU01021221">
    <property type="protein sequence ID" value="GFY00665.1"/>
    <property type="molecule type" value="Genomic_DNA"/>
</dbReference>
<keyword evidence="2" id="KW-1185">Reference proteome</keyword>
<reference evidence="1" key="1">
    <citation type="submission" date="2020-08" db="EMBL/GenBank/DDBJ databases">
        <title>Multicomponent nature underlies the extraordinary mechanical properties of spider dragline silk.</title>
        <authorList>
            <person name="Kono N."/>
            <person name="Nakamura H."/>
            <person name="Mori M."/>
            <person name="Yoshida Y."/>
            <person name="Ohtoshi R."/>
            <person name="Malay A.D."/>
            <person name="Moran D.A.P."/>
            <person name="Tomita M."/>
            <person name="Numata K."/>
            <person name="Arakawa K."/>
        </authorList>
    </citation>
    <scope>NUCLEOTIDE SEQUENCE</scope>
</reference>
<sequence length="239" mass="27845">MRLTEDFNTLPSLCFLTGIQIVIKIWNRRCITRSIDRWIHIYNEEVFNRNWKEVEDRVKALIQRIQGVPQDLLQQMKSICHLVGIHIVSMRHFAYFAPDSTNSELDFPIRYWTAYGTVNIKRHEEQLAQINRTDIGIRYNLACNDCFEAIVQDLFNLLTDYQRDDFLTFDSQRELGPRKNTYASVSYNPNISCLSPNRGGRGSRLVYISDHGLPSHEYEPSTTKDPPCRAAMHVKSVES</sequence>
<evidence type="ECO:0000313" key="2">
    <source>
        <dbReference type="Proteomes" id="UP000887159"/>
    </source>
</evidence>
<dbReference type="Proteomes" id="UP000887159">
    <property type="component" value="Unassembled WGS sequence"/>
</dbReference>